<reference evidence="2" key="1">
    <citation type="submission" date="2023-03" db="EMBL/GenBank/DDBJ databases">
        <title>Massive genome expansion in bonnet fungi (Mycena s.s.) driven by repeated elements and novel gene families across ecological guilds.</title>
        <authorList>
            <consortium name="Lawrence Berkeley National Laboratory"/>
            <person name="Harder C.B."/>
            <person name="Miyauchi S."/>
            <person name="Viragh M."/>
            <person name="Kuo A."/>
            <person name="Thoen E."/>
            <person name="Andreopoulos B."/>
            <person name="Lu D."/>
            <person name="Skrede I."/>
            <person name="Drula E."/>
            <person name="Henrissat B."/>
            <person name="Morin E."/>
            <person name="Kohler A."/>
            <person name="Barry K."/>
            <person name="LaButti K."/>
            <person name="Morin E."/>
            <person name="Salamov A."/>
            <person name="Lipzen A."/>
            <person name="Mereny Z."/>
            <person name="Hegedus B."/>
            <person name="Baldrian P."/>
            <person name="Stursova M."/>
            <person name="Weitz H."/>
            <person name="Taylor A."/>
            <person name="Grigoriev I.V."/>
            <person name="Nagy L.G."/>
            <person name="Martin F."/>
            <person name="Kauserud H."/>
        </authorList>
    </citation>
    <scope>NUCLEOTIDE SEQUENCE</scope>
    <source>
        <strain evidence="2">CBHHK200</strain>
    </source>
</reference>
<dbReference type="PANTHER" id="PTHR44329">
    <property type="entry name" value="SERINE/THREONINE-PROTEIN KINASE TNNI3K-RELATED"/>
    <property type="match status" value="1"/>
</dbReference>
<sequence length="313" mass="34965">MGLHRTQTPPRRFSATRAAMCSPDLVIKQSPLIIGQDLRGRVSKDTEDNGFPFARGGTSNIFRGHFLSHGGQRIPVALKIFWRSDERSKRRLHCEAELWARLNHKNVVAFLGIAYDIAPSPVLVSPLYPLGDIEMFLSKHPEANRPEIVLGVALGLAYLHGENVVHGDLKPQNVLVDEDGTPKICDFGISKIMNRRGFTTDSVGTLLYMAPELLIPVDLLKERSTTKSSDIYSFALLALQILTSEAPKRGPVRDFMLAQDIGPNLSPKRTDYAHNVTDEIWLILEHCWAFEAQDRPGIFNVLLQLTTALTHIK</sequence>
<dbReference type="EMBL" id="JARJCM010000103">
    <property type="protein sequence ID" value="KAJ7029253.1"/>
    <property type="molecule type" value="Genomic_DNA"/>
</dbReference>
<evidence type="ECO:0000313" key="2">
    <source>
        <dbReference type="EMBL" id="KAJ7029253.1"/>
    </source>
</evidence>
<dbReference type="GO" id="GO:0005524">
    <property type="term" value="F:ATP binding"/>
    <property type="evidence" value="ECO:0007669"/>
    <property type="project" value="InterPro"/>
</dbReference>
<dbReference type="Proteomes" id="UP001218188">
    <property type="component" value="Unassembled WGS sequence"/>
</dbReference>
<keyword evidence="2" id="KW-0808">Transferase</keyword>
<evidence type="ECO:0000313" key="3">
    <source>
        <dbReference type="Proteomes" id="UP001218188"/>
    </source>
</evidence>
<dbReference type="SMART" id="SM00220">
    <property type="entry name" value="S_TKc"/>
    <property type="match status" value="1"/>
</dbReference>
<keyword evidence="2" id="KW-0418">Kinase</keyword>
<feature type="domain" description="Protein kinase" evidence="1">
    <location>
        <begin position="47"/>
        <end position="313"/>
    </location>
</feature>
<evidence type="ECO:0000259" key="1">
    <source>
        <dbReference type="PROSITE" id="PS50011"/>
    </source>
</evidence>
<protein>
    <submittedName>
        <fullName evidence="2">Kinase-like domain-containing protein</fullName>
    </submittedName>
</protein>
<organism evidence="2 3">
    <name type="scientific">Mycena alexandri</name>
    <dbReference type="NCBI Taxonomy" id="1745969"/>
    <lineage>
        <taxon>Eukaryota</taxon>
        <taxon>Fungi</taxon>
        <taxon>Dikarya</taxon>
        <taxon>Basidiomycota</taxon>
        <taxon>Agaricomycotina</taxon>
        <taxon>Agaricomycetes</taxon>
        <taxon>Agaricomycetidae</taxon>
        <taxon>Agaricales</taxon>
        <taxon>Marasmiineae</taxon>
        <taxon>Mycenaceae</taxon>
        <taxon>Mycena</taxon>
    </lineage>
</organism>
<dbReference type="PROSITE" id="PS00108">
    <property type="entry name" value="PROTEIN_KINASE_ST"/>
    <property type="match status" value="1"/>
</dbReference>
<accession>A0AAD6SMA3</accession>
<dbReference type="CDD" id="cd14014">
    <property type="entry name" value="STKc_PknB_like"/>
    <property type="match status" value="1"/>
</dbReference>
<dbReference type="InterPro" id="IPR011009">
    <property type="entry name" value="Kinase-like_dom_sf"/>
</dbReference>
<dbReference type="InterPro" id="IPR051681">
    <property type="entry name" value="Ser/Thr_Kinases-Pseudokinases"/>
</dbReference>
<dbReference type="Pfam" id="PF00069">
    <property type="entry name" value="Pkinase"/>
    <property type="match status" value="1"/>
</dbReference>
<proteinExistence type="predicted"/>
<dbReference type="Gene3D" id="1.10.510.10">
    <property type="entry name" value="Transferase(Phosphotransferase) domain 1"/>
    <property type="match status" value="1"/>
</dbReference>
<dbReference type="PROSITE" id="PS50011">
    <property type="entry name" value="PROTEIN_KINASE_DOM"/>
    <property type="match status" value="1"/>
</dbReference>
<keyword evidence="3" id="KW-1185">Reference proteome</keyword>
<dbReference type="AlphaFoldDB" id="A0AAD6SMA3"/>
<gene>
    <name evidence="2" type="ORF">C8F04DRAFT_44547</name>
</gene>
<name>A0AAD6SMA3_9AGAR</name>
<dbReference type="InterPro" id="IPR008271">
    <property type="entry name" value="Ser/Thr_kinase_AS"/>
</dbReference>
<dbReference type="InterPro" id="IPR000719">
    <property type="entry name" value="Prot_kinase_dom"/>
</dbReference>
<dbReference type="GO" id="GO:0004674">
    <property type="term" value="F:protein serine/threonine kinase activity"/>
    <property type="evidence" value="ECO:0007669"/>
    <property type="project" value="TreeGrafter"/>
</dbReference>
<comment type="caution">
    <text evidence="2">The sequence shown here is derived from an EMBL/GenBank/DDBJ whole genome shotgun (WGS) entry which is preliminary data.</text>
</comment>
<dbReference type="SUPFAM" id="SSF56112">
    <property type="entry name" value="Protein kinase-like (PK-like)"/>
    <property type="match status" value="1"/>
</dbReference>